<dbReference type="STRING" id="1798705.A2563_04965"/>
<name>A0A1F6P815_9BACT</name>
<proteinExistence type="predicted"/>
<organism evidence="1 2">
    <name type="scientific">Candidatus Magasanikbacteria bacterium RIFOXYD1_FULL_40_23</name>
    <dbReference type="NCBI Taxonomy" id="1798705"/>
    <lineage>
        <taxon>Bacteria</taxon>
        <taxon>Candidatus Magasanikiibacteriota</taxon>
    </lineage>
</organism>
<accession>A0A1F6P815</accession>
<evidence type="ECO:0000313" key="2">
    <source>
        <dbReference type="Proteomes" id="UP000176634"/>
    </source>
</evidence>
<protein>
    <submittedName>
        <fullName evidence="1">Uncharacterized protein</fullName>
    </submittedName>
</protein>
<dbReference type="Proteomes" id="UP000176634">
    <property type="component" value="Unassembled WGS sequence"/>
</dbReference>
<gene>
    <name evidence="1" type="ORF">A2563_04965</name>
</gene>
<dbReference type="EMBL" id="MFRA01000006">
    <property type="protein sequence ID" value="OGH92306.1"/>
    <property type="molecule type" value="Genomic_DNA"/>
</dbReference>
<reference evidence="1 2" key="1">
    <citation type="journal article" date="2016" name="Nat. Commun.">
        <title>Thousands of microbial genomes shed light on interconnected biogeochemical processes in an aquifer system.</title>
        <authorList>
            <person name="Anantharaman K."/>
            <person name="Brown C.T."/>
            <person name="Hug L.A."/>
            <person name="Sharon I."/>
            <person name="Castelle C.J."/>
            <person name="Probst A.J."/>
            <person name="Thomas B.C."/>
            <person name="Singh A."/>
            <person name="Wilkins M.J."/>
            <person name="Karaoz U."/>
            <person name="Brodie E.L."/>
            <person name="Williams K.H."/>
            <person name="Hubbard S.S."/>
            <person name="Banfield J.F."/>
        </authorList>
    </citation>
    <scope>NUCLEOTIDE SEQUENCE [LARGE SCALE GENOMIC DNA]</scope>
</reference>
<dbReference type="AlphaFoldDB" id="A0A1F6P815"/>
<comment type="caution">
    <text evidence="1">The sequence shown here is derived from an EMBL/GenBank/DDBJ whole genome shotgun (WGS) entry which is preliminary data.</text>
</comment>
<evidence type="ECO:0000313" key="1">
    <source>
        <dbReference type="EMBL" id="OGH92306.1"/>
    </source>
</evidence>
<sequence>MLPNNGKPDSWRKTLKLISRCPVCNHDYQSEAAKLFASGGEAKFVHFTCGNCSSHFMAMVMTVAKGVSTVGMITDLSFDDLQKLHKISPLSIDEAIEGHQFINSSDFHLGLTGKKSV</sequence>